<evidence type="ECO:0008006" key="8">
    <source>
        <dbReference type="Google" id="ProtNLM"/>
    </source>
</evidence>
<dbReference type="Gene3D" id="2.60.40.10">
    <property type="entry name" value="Immunoglobulins"/>
    <property type="match status" value="2"/>
</dbReference>
<dbReference type="PANTHER" id="PTHR12080">
    <property type="entry name" value="SIGNALING LYMPHOCYTIC ACTIVATION MOLECULE"/>
    <property type="match status" value="1"/>
</dbReference>
<dbReference type="InterPro" id="IPR036179">
    <property type="entry name" value="Ig-like_dom_sf"/>
</dbReference>
<dbReference type="AlphaFoldDB" id="A0A3Q1BA97"/>
<dbReference type="OMA" id="CYCNERG"/>
<protein>
    <recommendedName>
        <fullName evidence="8">Ig-like domain-containing protein</fullName>
    </recommendedName>
</protein>
<dbReference type="Ensembl" id="ENSAOCT00000018511.2">
    <property type="protein sequence ID" value="ENSAOCP00000011197.2"/>
    <property type="gene ID" value="ENSAOCG00000015458.2"/>
</dbReference>
<keyword evidence="3" id="KW-0472">Membrane</keyword>
<keyword evidence="7" id="KW-1185">Reference proteome</keyword>
<dbReference type="InterPro" id="IPR013783">
    <property type="entry name" value="Ig-like_fold"/>
</dbReference>
<evidence type="ECO:0000313" key="6">
    <source>
        <dbReference type="Ensembl" id="ENSAOCP00000011197.2"/>
    </source>
</evidence>
<organism evidence="6 7">
    <name type="scientific">Amphiprion ocellaris</name>
    <name type="common">Clown anemonefish</name>
    <dbReference type="NCBI Taxonomy" id="80972"/>
    <lineage>
        <taxon>Eukaryota</taxon>
        <taxon>Metazoa</taxon>
        <taxon>Chordata</taxon>
        <taxon>Craniata</taxon>
        <taxon>Vertebrata</taxon>
        <taxon>Euteleostomi</taxon>
        <taxon>Actinopterygii</taxon>
        <taxon>Neopterygii</taxon>
        <taxon>Teleostei</taxon>
        <taxon>Neoteleostei</taxon>
        <taxon>Acanthomorphata</taxon>
        <taxon>Ovalentaria</taxon>
        <taxon>Pomacentridae</taxon>
        <taxon>Amphiprion</taxon>
    </lineage>
</organism>
<feature type="chain" id="PRO_5043859485" description="Ig-like domain-containing protein" evidence="5">
    <location>
        <begin position="30"/>
        <end position="245"/>
    </location>
</feature>
<reference evidence="6 7" key="1">
    <citation type="submission" date="2022-01" db="EMBL/GenBank/DDBJ databases">
        <title>A chromosome-scale genome assembly of the false clownfish, Amphiprion ocellaris.</title>
        <authorList>
            <person name="Ryu T."/>
        </authorList>
    </citation>
    <scope>NUCLEOTIDE SEQUENCE [LARGE SCALE GENOMIC DNA]</scope>
</reference>
<keyword evidence="4" id="KW-0325">Glycoprotein</keyword>
<comment type="subcellular location">
    <subcellularLocation>
        <location evidence="1">Membrane</location>
    </subcellularLocation>
</comment>
<proteinExistence type="predicted"/>
<reference evidence="6" key="2">
    <citation type="submission" date="2025-08" db="UniProtKB">
        <authorList>
            <consortium name="Ensembl"/>
        </authorList>
    </citation>
    <scope>IDENTIFICATION</scope>
</reference>
<dbReference type="Proteomes" id="UP001501940">
    <property type="component" value="Chromosome 16"/>
</dbReference>
<evidence type="ECO:0000256" key="2">
    <source>
        <dbReference type="ARBA" id="ARBA00022729"/>
    </source>
</evidence>
<keyword evidence="2 5" id="KW-0732">Signal</keyword>
<sequence>ALNRTVSGRSAVWLLAALLLLEALISAEAQNTLRYLEVGSKLVLRPEPVSGSIKSITWKLNGSIVGVLDEGQELVYSPAFKDRASVDTTTGVLEISNMMKTDSGLYTVAINNRIQSGGYDVQVIKQVPKPVVMITCTPKLESCSLSCHGDITDADPVTFSFRKGGRGWEEGEQNIKIINDEDTQAVETFSCRMKNPLGEKDSEPVDNPFYIVFCLVCLNLKRFRAANQQLLVCSPEYASFHSLCG</sequence>
<dbReference type="SUPFAM" id="SSF48726">
    <property type="entry name" value="Immunoglobulin"/>
    <property type="match status" value="1"/>
</dbReference>
<evidence type="ECO:0000313" key="7">
    <source>
        <dbReference type="Proteomes" id="UP001501940"/>
    </source>
</evidence>
<name>A0A3Q1BA97_AMPOC</name>
<accession>A0A3Q1BA97</accession>
<evidence type="ECO:0000256" key="1">
    <source>
        <dbReference type="ARBA" id="ARBA00004370"/>
    </source>
</evidence>
<dbReference type="PANTHER" id="PTHR12080:SF125">
    <property type="entry name" value="CD48 ANTIGEN-LIKE"/>
    <property type="match status" value="1"/>
</dbReference>
<evidence type="ECO:0000256" key="4">
    <source>
        <dbReference type="ARBA" id="ARBA00023180"/>
    </source>
</evidence>
<dbReference type="GO" id="GO:0016020">
    <property type="term" value="C:membrane"/>
    <property type="evidence" value="ECO:0007669"/>
    <property type="project" value="UniProtKB-SubCell"/>
</dbReference>
<dbReference type="GeneTree" id="ENSGT00610000086518"/>
<evidence type="ECO:0000256" key="5">
    <source>
        <dbReference type="SAM" id="SignalP"/>
    </source>
</evidence>
<feature type="signal peptide" evidence="5">
    <location>
        <begin position="1"/>
        <end position="29"/>
    </location>
</feature>
<dbReference type="STRING" id="80972.ENSAOCP00000011197"/>
<evidence type="ECO:0000256" key="3">
    <source>
        <dbReference type="ARBA" id="ARBA00023136"/>
    </source>
</evidence>
<dbReference type="InterPro" id="IPR015631">
    <property type="entry name" value="CD2/SLAM_rcpt"/>
</dbReference>
<reference evidence="6" key="3">
    <citation type="submission" date="2025-09" db="UniProtKB">
        <authorList>
            <consortium name="Ensembl"/>
        </authorList>
    </citation>
    <scope>IDENTIFICATION</scope>
</reference>